<keyword evidence="3" id="KW-1003">Cell membrane</keyword>
<evidence type="ECO:0000256" key="7">
    <source>
        <dbReference type="ARBA" id="ARBA00023136"/>
    </source>
</evidence>
<dbReference type="InterPro" id="IPR035906">
    <property type="entry name" value="MetI-like_sf"/>
</dbReference>
<feature type="transmembrane region" description="Helical" evidence="8">
    <location>
        <begin position="436"/>
        <end position="459"/>
    </location>
</feature>
<evidence type="ECO:0000313" key="10">
    <source>
        <dbReference type="EMBL" id="MBM9466999.1"/>
    </source>
</evidence>
<feature type="transmembrane region" description="Helical" evidence="8">
    <location>
        <begin position="409"/>
        <end position="430"/>
    </location>
</feature>
<feature type="transmembrane region" description="Helical" evidence="8">
    <location>
        <begin position="488"/>
        <end position="509"/>
    </location>
</feature>
<evidence type="ECO:0000256" key="6">
    <source>
        <dbReference type="ARBA" id="ARBA00022989"/>
    </source>
</evidence>
<reference evidence="10" key="1">
    <citation type="submission" date="2021-01" db="EMBL/GenBank/DDBJ databases">
        <title>YIM 132084 draft genome.</title>
        <authorList>
            <person name="An D."/>
        </authorList>
    </citation>
    <scope>NUCLEOTIDE SEQUENCE</scope>
    <source>
        <strain evidence="10">YIM 132084</strain>
    </source>
</reference>
<feature type="transmembrane region" description="Helical" evidence="8">
    <location>
        <begin position="367"/>
        <end position="389"/>
    </location>
</feature>
<dbReference type="PROSITE" id="PS50928">
    <property type="entry name" value="ABC_TM1"/>
    <property type="match status" value="2"/>
</dbReference>
<dbReference type="GO" id="GO:0005886">
    <property type="term" value="C:plasma membrane"/>
    <property type="evidence" value="ECO:0007669"/>
    <property type="project" value="UniProtKB-SubCell"/>
</dbReference>
<comment type="subcellular location">
    <subcellularLocation>
        <location evidence="1">Cell inner membrane</location>
        <topology evidence="1">Multi-pass membrane protein</topology>
    </subcellularLocation>
    <subcellularLocation>
        <location evidence="8">Cell membrane</location>
        <topology evidence="8">Multi-pass membrane protein</topology>
    </subcellularLocation>
</comment>
<evidence type="ECO:0000256" key="4">
    <source>
        <dbReference type="ARBA" id="ARBA00022519"/>
    </source>
</evidence>
<feature type="transmembrane region" description="Helical" evidence="8">
    <location>
        <begin position="112"/>
        <end position="134"/>
    </location>
</feature>
<feature type="transmembrane region" description="Helical" evidence="8">
    <location>
        <begin position="264"/>
        <end position="284"/>
    </location>
</feature>
<gene>
    <name evidence="10" type="ORF">JL106_06840</name>
</gene>
<feature type="domain" description="ABC transmembrane type-1" evidence="9">
    <location>
        <begin position="368"/>
        <end position="560"/>
    </location>
</feature>
<dbReference type="PANTHER" id="PTHR43357">
    <property type="entry name" value="INNER MEMBRANE ABC TRANSPORTER PERMEASE PROTEIN YDCV"/>
    <property type="match status" value="1"/>
</dbReference>
<dbReference type="Proteomes" id="UP000663792">
    <property type="component" value="Unassembled WGS sequence"/>
</dbReference>
<feature type="transmembrane region" description="Helical" evidence="8">
    <location>
        <begin position="162"/>
        <end position="181"/>
    </location>
</feature>
<dbReference type="Pfam" id="PF00528">
    <property type="entry name" value="BPD_transp_1"/>
    <property type="match status" value="2"/>
</dbReference>
<dbReference type="Gene3D" id="1.10.3720.10">
    <property type="entry name" value="MetI-like"/>
    <property type="match status" value="2"/>
</dbReference>
<evidence type="ECO:0000256" key="1">
    <source>
        <dbReference type="ARBA" id="ARBA00004429"/>
    </source>
</evidence>
<keyword evidence="5 8" id="KW-0812">Transmembrane</keyword>
<sequence>MSASTSTRGRRIMSGRAWLKALPWIALTVGIVGAFVVPFVTLVVMAFRTALPGLPGEWTLDGIVTAFTESDLAKPLMDSMIFAVGSSVGGTLLALFFVFVATRTTTRLRRLITPMMVVILATPVLFFALSWAMLGADNVGLVNKVWSALTGSDESVFSVSSWPGLIFVMSIKLSAFSYFLLIGPSMAMNRSLEEAAEVFGASRAGSFFRIYLPLLSPAIAGSLLIGFISSLQAFDTPQIIGTQAGIRVFSTEIYGYVTNFPANYAAAASLALGMVALLAFLVWAQMRLLRGRDYTTVGGKSTRGAAWSFPRIGWLFDVAIVLFALLAFVLPTVQLVLSSFNTVFGRYDSFSWRNYSKLLDSPVTVSAIGNTVLFMVVGGFVTVVIGAVITAALRVRPTRWKRALEVPTWIPWATPGLVGSLALLGTLLAIPALHPIYGTATAMMIALVIASLPIAIRFLENSILQIDRQLIDAARIGGAGPVRTFTSILIPLIAPSFISGWFVTGLAIAGNLEIPLLLGNTKVTTISGLAFKYYVDSAAPMAAAIFCVLLVTVLVLFALSVLGRRLVTRLLDRRTAIRLESPEAVVTGALLPVVPPSPDELPEREPALK</sequence>
<evidence type="ECO:0000313" key="11">
    <source>
        <dbReference type="Proteomes" id="UP000663792"/>
    </source>
</evidence>
<comment type="similarity">
    <text evidence="8">Belongs to the binding-protein-dependent transport system permease family.</text>
</comment>
<dbReference type="SUPFAM" id="SSF161098">
    <property type="entry name" value="MetI-like"/>
    <property type="match status" value="2"/>
</dbReference>
<keyword evidence="2 8" id="KW-0813">Transport</keyword>
<dbReference type="InterPro" id="IPR000515">
    <property type="entry name" value="MetI-like"/>
</dbReference>
<dbReference type="EMBL" id="JAERWK010000008">
    <property type="protein sequence ID" value="MBM9466999.1"/>
    <property type="molecule type" value="Genomic_DNA"/>
</dbReference>
<dbReference type="PANTHER" id="PTHR43357:SF4">
    <property type="entry name" value="INNER MEMBRANE ABC TRANSPORTER PERMEASE PROTEIN YDCV"/>
    <property type="match status" value="1"/>
</dbReference>
<feature type="transmembrane region" description="Helical" evidence="8">
    <location>
        <begin position="210"/>
        <end position="228"/>
    </location>
</feature>
<proteinExistence type="inferred from homology"/>
<feature type="domain" description="ABC transmembrane type-1" evidence="9">
    <location>
        <begin position="76"/>
        <end position="283"/>
    </location>
</feature>
<name>A0A938YBX3_9ACTN</name>
<accession>A0A938YBX3</accession>
<evidence type="ECO:0000256" key="5">
    <source>
        <dbReference type="ARBA" id="ARBA00022692"/>
    </source>
</evidence>
<comment type="caution">
    <text evidence="10">The sequence shown here is derived from an EMBL/GenBank/DDBJ whole genome shotgun (WGS) entry which is preliminary data.</text>
</comment>
<feature type="transmembrane region" description="Helical" evidence="8">
    <location>
        <begin position="312"/>
        <end position="337"/>
    </location>
</feature>
<dbReference type="CDD" id="cd06261">
    <property type="entry name" value="TM_PBP2"/>
    <property type="match status" value="2"/>
</dbReference>
<feature type="transmembrane region" description="Helical" evidence="8">
    <location>
        <begin position="21"/>
        <end position="47"/>
    </location>
</feature>
<feature type="transmembrane region" description="Helical" evidence="8">
    <location>
        <begin position="541"/>
        <end position="563"/>
    </location>
</feature>
<evidence type="ECO:0000259" key="9">
    <source>
        <dbReference type="PROSITE" id="PS50928"/>
    </source>
</evidence>
<evidence type="ECO:0000256" key="2">
    <source>
        <dbReference type="ARBA" id="ARBA00022448"/>
    </source>
</evidence>
<keyword evidence="6 8" id="KW-1133">Transmembrane helix</keyword>
<protein>
    <submittedName>
        <fullName evidence="10">Iron ABC transporter permease</fullName>
    </submittedName>
</protein>
<keyword evidence="7 8" id="KW-0472">Membrane</keyword>
<keyword evidence="11" id="KW-1185">Reference proteome</keyword>
<feature type="transmembrane region" description="Helical" evidence="8">
    <location>
        <begin position="80"/>
        <end position="100"/>
    </location>
</feature>
<dbReference type="GO" id="GO:0055085">
    <property type="term" value="P:transmembrane transport"/>
    <property type="evidence" value="ECO:0007669"/>
    <property type="project" value="InterPro"/>
</dbReference>
<organism evidence="10 11">
    <name type="scientific">Nakamurella leprariae</name>
    <dbReference type="NCBI Taxonomy" id="2803911"/>
    <lineage>
        <taxon>Bacteria</taxon>
        <taxon>Bacillati</taxon>
        <taxon>Actinomycetota</taxon>
        <taxon>Actinomycetes</taxon>
        <taxon>Nakamurellales</taxon>
        <taxon>Nakamurellaceae</taxon>
        <taxon>Nakamurella</taxon>
    </lineage>
</organism>
<dbReference type="RefSeq" id="WP_205259929.1">
    <property type="nucleotide sequence ID" value="NZ_JAERWK010000008.1"/>
</dbReference>
<keyword evidence="4" id="KW-0997">Cell inner membrane</keyword>
<evidence type="ECO:0000256" key="3">
    <source>
        <dbReference type="ARBA" id="ARBA00022475"/>
    </source>
</evidence>
<dbReference type="AlphaFoldDB" id="A0A938YBX3"/>
<evidence type="ECO:0000256" key="8">
    <source>
        <dbReference type="RuleBase" id="RU363032"/>
    </source>
</evidence>